<dbReference type="InterPro" id="IPR025495">
    <property type="entry name" value="DUF4386"/>
</dbReference>
<keyword evidence="1" id="KW-0812">Transmembrane</keyword>
<keyword evidence="1" id="KW-0472">Membrane</keyword>
<dbReference type="KEGG" id="tsv:DSM104635_02004"/>
<evidence type="ECO:0000256" key="1">
    <source>
        <dbReference type="SAM" id="Phobius"/>
    </source>
</evidence>
<keyword evidence="3" id="KW-1185">Reference proteome</keyword>
<dbReference type="Proteomes" id="UP000431269">
    <property type="component" value="Chromosome"/>
</dbReference>
<name>A0A6I6MJ50_9CAUL</name>
<feature type="transmembrane region" description="Helical" evidence="1">
    <location>
        <begin position="52"/>
        <end position="77"/>
    </location>
</feature>
<sequence length="224" mass="23711">MTLSYATQARIAGLSYLVVALTGAFNLLIVPAEIIGADAATTFANAQAQAQLFRLGITAGIVCQIFFVITPVLLYVLLAPLGRIAALLMLGFALVSVPISFANISEHMAILQLATGEGAANTIAAIAQHTDAYNRGASLVGIFWGLWLAPLGWLIAKSGTIPRILGIFLILGCIGYVTHFFLSFFAPGYEATPIADYIHTPSAIGELGTCLWFLILGAKDKRPT</sequence>
<evidence type="ECO:0008006" key="4">
    <source>
        <dbReference type="Google" id="ProtNLM"/>
    </source>
</evidence>
<evidence type="ECO:0000313" key="2">
    <source>
        <dbReference type="EMBL" id="QGZ95160.1"/>
    </source>
</evidence>
<feature type="transmembrane region" description="Helical" evidence="1">
    <location>
        <begin position="198"/>
        <end position="218"/>
    </location>
</feature>
<dbReference type="AlphaFoldDB" id="A0A6I6MJ50"/>
<proteinExistence type="predicted"/>
<accession>A0A6I6MJ50</accession>
<dbReference type="RefSeq" id="WP_158766045.1">
    <property type="nucleotide sequence ID" value="NZ_CP047045.1"/>
</dbReference>
<keyword evidence="1" id="KW-1133">Transmembrane helix</keyword>
<feature type="transmembrane region" description="Helical" evidence="1">
    <location>
        <begin position="12"/>
        <end position="32"/>
    </location>
</feature>
<feature type="transmembrane region" description="Helical" evidence="1">
    <location>
        <begin position="84"/>
        <end position="104"/>
    </location>
</feature>
<dbReference type="Pfam" id="PF14329">
    <property type="entry name" value="DUF4386"/>
    <property type="match status" value="1"/>
</dbReference>
<gene>
    <name evidence="2" type="ORF">DSM104635_02004</name>
</gene>
<feature type="transmembrane region" description="Helical" evidence="1">
    <location>
        <begin position="137"/>
        <end position="156"/>
    </location>
</feature>
<organism evidence="2 3">
    <name type="scientific">Terricaulis silvestris</name>
    <dbReference type="NCBI Taxonomy" id="2686094"/>
    <lineage>
        <taxon>Bacteria</taxon>
        <taxon>Pseudomonadati</taxon>
        <taxon>Pseudomonadota</taxon>
        <taxon>Alphaproteobacteria</taxon>
        <taxon>Caulobacterales</taxon>
        <taxon>Caulobacteraceae</taxon>
        <taxon>Terricaulis</taxon>
    </lineage>
</organism>
<feature type="transmembrane region" description="Helical" evidence="1">
    <location>
        <begin position="163"/>
        <end position="186"/>
    </location>
</feature>
<evidence type="ECO:0000313" key="3">
    <source>
        <dbReference type="Proteomes" id="UP000431269"/>
    </source>
</evidence>
<reference evidence="3" key="1">
    <citation type="submission" date="2019-12" db="EMBL/GenBank/DDBJ databases">
        <title>Complete genome of Terracaulis silvestris 0127_4.</title>
        <authorList>
            <person name="Vieira S."/>
            <person name="Riedel T."/>
            <person name="Sproer C."/>
            <person name="Pascual J."/>
            <person name="Boedeker C."/>
            <person name="Overmann J."/>
        </authorList>
    </citation>
    <scope>NUCLEOTIDE SEQUENCE [LARGE SCALE GENOMIC DNA]</scope>
    <source>
        <strain evidence="3">0127_4</strain>
    </source>
</reference>
<dbReference type="EMBL" id="CP047045">
    <property type="protein sequence ID" value="QGZ95160.1"/>
    <property type="molecule type" value="Genomic_DNA"/>
</dbReference>
<protein>
    <recommendedName>
        <fullName evidence="4">DUF4386 domain-containing protein</fullName>
    </recommendedName>
</protein>